<organism evidence="2 3">
    <name type="scientific">Aeromonas allosaccharophila</name>
    <dbReference type="NCBI Taxonomy" id="656"/>
    <lineage>
        <taxon>Bacteria</taxon>
        <taxon>Pseudomonadati</taxon>
        <taxon>Pseudomonadota</taxon>
        <taxon>Gammaproteobacteria</taxon>
        <taxon>Aeromonadales</taxon>
        <taxon>Aeromonadaceae</taxon>
        <taxon>Aeromonas</taxon>
    </lineage>
</organism>
<dbReference type="EMBL" id="CP065745">
    <property type="protein sequence ID" value="QPR55091.1"/>
    <property type="molecule type" value="Genomic_DNA"/>
</dbReference>
<name>A0A7T2PGA9_9GAMM</name>
<dbReference type="InterPro" id="IPR011004">
    <property type="entry name" value="Trimer_LpxA-like_sf"/>
</dbReference>
<dbReference type="Proteomes" id="UP000595101">
    <property type="component" value="Chromosome"/>
</dbReference>
<evidence type="ECO:0000313" key="2">
    <source>
        <dbReference type="EMBL" id="QPR55091.1"/>
    </source>
</evidence>
<dbReference type="Pfam" id="PF00132">
    <property type="entry name" value="Hexapep"/>
    <property type="match status" value="1"/>
</dbReference>
<dbReference type="PANTHER" id="PTHR43300:SF11">
    <property type="entry name" value="ACETYLTRANSFERASE RV3034C-RELATED"/>
    <property type="match status" value="1"/>
</dbReference>
<dbReference type="RefSeq" id="WP_197929361.1">
    <property type="nucleotide sequence ID" value="NZ_CP065745.1"/>
</dbReference>
<dbReference type="AlphaFoldDB" id="A0A7T2PGA9"/>
<gene>
    <name evidence="2" type="ORF">I6G90_01190</name>
</gene>
<comment type="similarity">
    <text evidence="1">Belongs to the transferase hexapeptide repeat family.</text>
</comment>
<reference evidence="2 3" key="1">
    <citation type="submission" date="2020-12" db="EMBL/GenBank/DDBJ databases">
        <title>FDA dAtabase for Regulatory Grade micrObial Sequences (FDA-ARGOS): Supporting development and validation of Infectious Disease Dx tests.</title>
        <authorList>
            <person name="Sproer C."/>
            <person name="Gronow S."/>
            <person name="Severitt S."/>
            <person name="Schroder I."/>
            <person name="Tallon L."/>
            <person name="Sadzewicz L."/>
            <person name="Zhao X."/>
            <person name="Boylan J."/>
            <person name="Ott S."/>
            <person name="Bowen H."/>
            <person name="Vavikolanu K."/>
            <person name="Mehta A."/>
            <person name="Aluvathingal J."/>
            <person name="Nadendla S."/>
            <person name="Lowell S."/>
            <person name="Myers T."/>
            <person name="Yan Y."/>
            <person name="Sichtig H."/>
        </authorList>
    </citation>
    <scope>NUCLEOTIDE SEQUENCE [LARGE SCALE GENOMIC DNA]</scope>
    <source>
        <strain evidence="2 3">FDAARGOS_933</strain>
    </source>
</reference>
<dbReference type="CDD" id="cd03349">
    <property type="entry name" value="LbH_XAT"/>
    <property type="match status" value="1"/>
</dbReference>
<evidence type="ECO:0000256" key="1">
    <source>
        <dbReference type="ARBA" id="ARBA00007274"/>
    </source>
</evidence>
<dbReference type="KEGG" id="aall:I6G90_01190"/>
<dbReference type="GO" id="GO:0016740">
    <property type="term" value="F:transferase activity"/>
    <property type="evidence" value="ECO:0007669"/>
    <property type="project" value="UniProtKB-KW"/>
</dbReference>
<dbReference type="GeneID" id="77174783"/>
<dbReference type="InterPro" id="IPR001451">
    <property type="entry name" value="Hexapep"/>
</dbReference>
<dbReference type="InterPro" id="IPR050179">
    <property type="entry name" value="Trans_hexapeptide_repeat"/>
</dbReference>
<evidence type="ECO:0000313" key="3">
    <source>
        <dbReference type="Proteomes" id="UP000595101"/>
    </source>
</evidence>
<proteinExistence type="inferred from homology"/>
<accession>A0A7T2PGA9</accession>
<dbReference type="Gene3D" id="2.160.10.10">
    <property type="entry name" value="Hexapeptide repeat proteins"/>
    <property type="match status" value="1"/>
</dbReference>
<dbReference type="PANTHER" id="PTHR43300">
    <property type="entry name" value="ACETYLTRANSFERASE"/>
    <property type="match status" value="1"/>
</dbReference>
<dbReference type="SUPFAM" id="SSF51161">
    <property type="entry name" value="Trimeric LpxA-like enzymes"/>
    <property type="match status" value="1"/>
</dbReference>
<protein>
    <submittedName>
        <fullName evidence="2">CatB-related O-acetyltransferase</fullName>
    </submittedName>
</protein>
<keyword evidence="2" id="KW-0808">Transferase</keyword>
<sequence length="215" mass="24256">MQSEYKPLNLILDKIKGAVYSFIFELRWRKHNRHNYTCANSIFDTTRVSVGEYTYGNLNVMSWGHNNELLKIGSYVSIADNVYFILGGNHEVRGYMTYPVMAKRGLDKFLDAKSKGPIIIENDVWIGFGVIILSGVTIGRGSVVAAGSVVTKSFEPYSIIGGNPAKLIKRRFEIPEYEIMMNVDVGCLDINLLSNEQITILYDKPCVENCKKLEL</sequence>